<reference evidence="7 8" key="1">
    <citation type="submission" date="2016-10" db="EMBL/GenBank/DDBJ databases">
        <authorList>
            <person name="de Groot N.N."/>
        </authorList>
    </citation>
    <scope>NUCLEOTIDE SEQUENCE [LARGE SCALE GENOMIC DNA]</scope>
    <source>
        <strain evidence="7 8">DSM 5885</strain>
    </source>
</reference>
<keyword evidence="3" id="KW-0805">Transcription regulation</keyword>
<keyword evidence="8" id="KW-1185">Reference proteome</keyword>
<dbReference type="InterPro" id="IPR002197">
    <property type="entry name" value="HTH_Fis"/>
</dbReference>
<dbReference type="InterPro" id="IPR058031">
    <property type="entry name" value="AAA_lid_NorR"/>
</dbReference>
<dbReference type="Gene3D" id="3.40.50.2300">
    <property type="match status" value="1"/>
</dbReference>
<dbReference type="PROSITE" id="PS50112">
    <property type="entry name" value="PAS"/>
    <property type="match status" value="1"/>
</dbReference>
<evidence type="ECO:0000256" key="2">
    <source>
        <dbReference type="ARBA" id="ARBA00022840"/>
    </source>
</evidence>
<dbReference type="PROSITE" id="PS00676">
    <property type="entry name" value="SIGMA54_INTERACT_2"/>
    <property type="match status" value="1"/>
</dbReference>
<evidence type="ECO:0000259" key="6">
    <source>
        <dbReference type="PROSITE" id="PS50112"/>
    </source>
</evidence>
<dbReference type="Gene3D" id="3.30.450.20">
    <property type="entry name" value="PAS domain"/>
    <property type="match status" value="1"/>
</dbReference>
<sequence length="640" mass="70443">MKEIVVVTPFSAMADVTHRIIAENGYSNVGLLEAEPGNVLERARSAIDAGARVIVSRGGFYELIRSEFDIPTVEVKVNAFDLIDAFTEAKDAGIDGPIGVIGFRNVIYGAETIAKVMDLPAVCCEITKHSDIEVEVERLLGQGIRTFVGDNNVKMAALRSNGKASLVQSGSQAMQIAIQQAKDILYASRLQKEKAQQFSAIIDFVHDGIIAIDNRGVITVFNSVSEKITGCSRHEAMGRPITEVIPETRLLAVLESEQSVIGDIQTLNNQTVVAASRIPVVVDGEVRGAVATYQDITDVQRLEQKIRIKLAERGFVAQYQFSDIIHGSAAIADCIRSAQKFAAYDASVLIYGPSGVGKELFAQSIHRASPRRNAPFVAINCAALPETLIESELFGYAEGSFTGAVRKGKAGLFEMAHGGTIFLDEISELPLLLQGRLLRVLQEKQVMRLGGDKLIPVDVRVICATNRDLRQLIDAHQFRGDLFFRIAILSLYIPPLSERIEDIELLGQHFLREFAERYQKGRLSLSPEALAYLRRYHFKGNVRELRGMIERAVVVTDRRIVGIDDLAGMPQAQTPSDAGGTHFPDDMTLKELEDEYIAHVFDKTGGSVKETSAILGLGRTTLWRRIRDNRRITRPASDAN</sequence>
<dbReference type="NCBIfam" id="TIGR00229">
    <property type="entry name" value="sensory_box"/>
    <property type="match status" value="1"/>
</dbReference>
<dbReference type="InterPro" id="IPR000014">
    <property type="entry name" value="PAS"/>
</dbReference>
<dbReference type="SUPFAM" id="SSF52540">
    <property type="entry name" value="P-loop containing nucleoside triphosphate hydrolases"/>
    <property type="match status" value="1"/>
</dbReference>
<dbReference type="InterPro" id="IPR035965">
    <property type="entry name" value="PAS-like_dom_sf"/>
</dbReference>
<evidence type="ECO:0000256" key="4">
    <source>
        <dbReference type="ARBA" id="ARBA00023163"/>
    </source>
</evidence>
<accession>A0A1G7V1K0</accession>
<dbReference type="PANTHER" id="PTHR32071:SF57">
    <property type="entry name" value="C4-DICARBOXYLATE TRANSPORT TRANSCRIPTIONAL REGULATORY PROTEIN DCTD"/>
    <property type="match status" value="1"/>
</dbReference>
<dbReference type="Pfam" id="PF06506">
    <property type="entry name" value="PrpR_N"/>
    <property type="match status" value="1"/>
</dbReference>
<keyword evidence="4" id="KW-0804">Transcription</keyword>
<dbReference type="PANTHER" id="PTHR32071">
    <property type="entry name" value="TRANSCRIPTIONAL REGULATORY PROTEIN"/>
    <property type="match status" value="1"/>
</dbReference>
<dbReference type="GO" id="GO:0005524">
    <property type="term" value="F:ATP binding"/>
    <property type="evidence" value="ECO:0007669"/>
    <property type="project" value="UniProtKB-KW"/>
</dbReference>
<keyword evidence="1" id="KW-0547">Nucleotide-binding</keyword>
<dbReference type="InterPro" id="IPR013767">
    <property type="entry name" value="PAS_fold"/>
</dbReference>
<evidence type="ECO:0000313" key="7">
    <source>
        <dbReference type="EMBL" id="SDG53626.1"/>
    </source>
</evidence>
<proteinExistence type="predicted"/>
<dbReference type="Pfam" id="PF02954">
    <property type="entry name" value="HTH_8"/>
    <property type="match status" value="1"/>
</dbReference>
<dbReference type="InterPro" id="IPR027417">
    <property type="entry name" value="P-loop_NTPase"/>
</dbReference>
<protein>
    <submittedName>
        <fullName evidence="7">PAS domain S-box-containing protein</fullName>
    </submittedName>
</protein>
<dbReference type="SUPFAM" id="SSF46689">
    <property type="entry name" value="Homeodomain-like"/>
    <property type="match status" value="1"/>
</dbReference>
<dbReference type="FunFam" id="3.40.50.300:FF:000006">
    <property type="entry name" value="DNA-binding transcriptional regulator NtrC"/>
    <property type="match status" value="1"/>
</dbReference>
<dbReference type="Gene3D" id="3.40.50.10660">
    <property type="entry name" value="PrpR receptor domain-like"/>
    <property type="match status" value="1"/>
</dbReference>
<dbReference type="Pfam" id="PF00989">
    <property type="entry name" value="PAS"/>
    <property type="match status" value="1"/>
</dbReference>
<dbReference type="Gene3D" id="3.40.50.300">
    <property type="entry name" value="P-loop containing nucleotide triphosphate hydrolases"/>
    <property type="match status" value="1"/>
</dbReference>
<dbReference type="GO" id="GO:0006355">
    <property type="term" value="P:regulation of DNA-templated transcription"/>
    <property type="evidence" value="ECO:0007669"/>
    <property type="project" value="InterPro"/>
</dbReference>
<dbReference type="SMART" id="SM00382">
    <property type="entry name" value="AAA"/>
    <property type="match status" value="1"/>
</dbReference>
<evidence type="ECO:0000313" key="8">
    <source>
        <dbReference type="Proteomes" id="UP000198607"/>
    </source>
</evidence>
<dbReference type="Proteomes" id="UP000198607">
    <property type="component" value="Unassembled WGS sequence"/>
</dbReference>
<dbReference type="SUPFAM" id="SSF159800">
    <property type="entry name" value="PrpR receptor domain-like"/>
    <property type="match status" value="1"/>
</dbReference>
<dbReference type="InterPro" id="IPR009057">
    <property type="entry name" value="Homeodomain-like_sf"/>
</dbReference>
<evidence type="ECO:0000259" key="5">
    <source>
        <dbReference type="PROSITE" id="PS50045"/>
    </source>
</evidence>
<keyword evidence="2" id="KW-0067">ATP-binding</keyword>
<dbReference type="Pfam" id="PF00158">
    <property type="entry name" value="Sigma54_activat"/>
    <property type="match status" value="1"/>
</dbReference>
<dbReference type="AlphaFoldDB" id="A0A1G7V1K0"/>
<name>A0A1G7V1K0_9RHOO</name>
<evidence type="ECO:0000256" key="1">
    <source>
        <dbReference type="ARBA" id="ARBA00022741"/>
    </source>
</evidence>
<dbReference type="RefSeq" id="WP_091931626.1">
    <property type="nucleotide sequence ID" value="NZ_FNCY01000001.1"/>
</dbReference>
<organism evidence="7 8">
    <name type="scientific">Propionivibrio dicarboxylicus</name>
    <dbReference type="NCBI Taxonomy" id="83767"/>
    <lineage>
        <taxon>Bacteria</taxon>
        <taxon>Pseudomonadati</taxon>
        <taxon>Pseudomonadota</taxon>
        <taxon>Betaproteobacteria</taxon>
        <taxon>Rhodocyclales</taxon>
        <taxon>Rhodocyclaceae</taxon>
        <taxon>Propionivibrio</taxon>
    </lineage>
</organism>
<dbReference type="InterPro" id="IPR003593">
    <property type="entry name" value="AAA+_ATPase"/>
</dbReference>
<dbReference type="InterPro" id="IPR025943">
    <property type="entry name" value="Sigma_54_int_dom_ATP-bd_2"/>
</dbReference>
<feature type="domain" description="PAS" evidence="6">
    <location>
        <begin position="194"/>
        <end position="245"/>
    </location>
</feature>
<gene>
    <name evidence="7" type="ORF">SAMN05660652_00062</name>
</gene>
<dbReference type="SMART" id="SM00091">
    <property type="entry name" value="PAS"/>
    <property type="match status" value="1"/>
</dbReference>
<feature type="domain" description="Sigma-54 factor interaction" evidence="5">
    <location>
        <begin position="324"/>
        <end position="554"/>
    </location>
</feature>
<dbReference type="Gene3D" id="1.10.8.60">
    <property type="match status" value="1"/>
</dbReference>
<dbReference type="PROSITE" id="PS50045">
    <property type="entry name" value="SIGMA54_INTERACT_4"/>
    <property type="match status" value="1"/>
</dbReference>
<dbReference type="SUPFAM" id="SSF55785">
    <property type="entry name" value="PYP-like sensor domain (PAS domain)"/>
    <property type="match status" value="1"/>
</dbReference>
<dbReference type="EMBL" id="FNCY01000001">
    <property type="protein sequence ID" value="SDG53626.1"/>
    <property type="molecule type" value="Genomic_DNA"/>
</dbReference>
<dbReference type="OrthoDB" id="9761705at2"/>
<dbReference type="Gene3D" id="1.10.10.60">
    <property type="entry name" value="Homeodomain-like"/>
    <property type="match status" value="1"/>
</dbReference>
<dbReference type="InterPro" id="IPR010524">
    <property type="entry name" value="Sig_transdc_resp-reg_PrpR_N"/>
</dbReference>
<dbReference type="GO" id="GO:0043565">
    <property type="term" value="F:sequence-specific DNA binding"/>
    <property type="evidence" value="ECO:0007669"/>
    <property type="project" value="InterPro"/>
</dbReference>
<dbReference type="InterPro" id="IPR002078">
    <property type="entry name" value="Sigma_54_int"/>
</dbReference>
<dbReference type="CDD" id="cd00009">
    <property type="entry name" value="AAA"/>
    <property type="match status" value="1"/>
</dbReference>
<dbReference type="STRING" id="83767.SAMN05660652_00062"/>
<dbReference type="CDD" id="cd00130">
    <property type="entry name" value="PAS"/>
    <property type="match status" value="1"/>
</dbReference>
<dbReference type="GO" id="GO:0000156">
    <property type="term" value="F:phosphorelay response regulator activity"/>
    <property type="evidence" value="ECO:0007669"/>
    <property type="project" value="InterPro"/>
</dbReference>
<evidence type="ECO:0000256" key="3">
    <source>
        <dbReference type="ARBA" id="ARBA00023015"/>
    </source>
</evidence>
<dbReference type="Pfam" id="PF25601">
    <property type="entry name" value="AAA_lid_14"/>
    <property type="match status" value="1"/>
</dbReference>